<sequence length="425" mass="43132">MPELLRDPVERALASAVAALSLSRGMFFAVSALYFTRGVGLSPAAVGIGLTIAGAVGVLASYAGGWLSDRCGADRLQQWALAANGVALLGYALARDVATFVLVAACVSASRGLQSTAQMTLLARWYVGPERVAVRARLRVVMNVGIGIGTLLAGLALVVDTATAYRLTVVLVGAITILGTIPLAGLRRRVSGLAERMDASASTEAPRGPSPLKDRTYVTSTVLNALLAIHFALTSVGIPLWVADHTEAPTVVVSALLVVNTAYVALFQVRASRGTQDLRTAGRSVRRAGLLLLAACLLFALAGHLGAAAATGVLLLGALASSAGETRGEAGSWGMAFELADPARAGAYQGLSQTGLALALMLGPAVVTTTAIDHGTLGWIALGALFAATGTATALVANRAARSSGAEAQAAARADGTNGTVRARG</sequence>
<comment type="subcellular location">
    <subcellularLocation>
        <location evidence="1">Cell membrane</location>
        <topology evidence="1">Multi-pass membrane protein</topology>
    </subcellularLocation>
</comment>
<name>A0ABY2F764_9ACTN</name>
<keyword evidence="4 7" id="KW-0812">Transmembrane</keyword>
<evidence type="ECO:0000313" key="8">
    <source>
        <dbReference type="EMBL" id="TDW84224.1"/>
    </source>
</evidence>
<evidence type="ECO:0000256" key="7">
    <source>
        <dbReference type="SAM" id="Phobius"/>
    </source>
</evidence>
<keyword evidence="6 7" id="KW-0472">Membrane</keyword>
<dbReference type="PANTHER" id="PTHR23517:SF2">
    <property type="entry name" value="MULTIDRUG RESISTANCE PROTEIN MDTH"/>
    <property type="match status" value="1"/>
</dbReference>
<evidence type="ECO:0000256" key="6">
    <source>
        <dbReference type="ARBA" id="ARBA00023136"/>
    </source>
</evidence>
<accession>A0ABY2F764</accession>
<evidence type="ECO:0000256" key="5">
    <source>
        <dbReference type="ARBA" id="ARBA00022989"/>
    </source>
</evidence>
<feature type="transmembrane region" description="Helical" evidence="7">
    <location>
        <begin position="138"/>
        <end position="159"/>
    </location>
</feature>
<dbReference type="Pfam" id="PF07690">
    <property type="entry name" value="MFS_1"/>
    <property type="match status" value="1"/>
</dbReference>
<dbReference type="SUPFAM" id="SSF103473">
    <property type="entry name" value="MFS general substrate transporter"/>
    <property type="match status" value="1"/>
</dbReference>
<feature type="transmembrane region" description="Helical" evidence="7">
    <location>
        <begin position="290"/>
        <end position="319"/>
    </location>
</feature>
<gene>
    <name evidence="8" type="ORF">EV137_7031</name>
</gene>
<feature type="transmembrane region" description="Helical" evidence="7">
    <location>
        <begin position="248"/>
        <end position="269"/>
    </location>
</feature>
<feature type="transmembrane region" description="Helical" evidence="7">
    <location>
        <begin position="41"/>
        <end position="64"/>
    </location>
</feature>
<feature type="transmembrane region" description="Helical" evidence="7">
    <location>
        <begin position="165"/>
        <end position="186"/>
    </location>
</feature>
<proteinExistence type="predicted"/>
<feature type="transmembrane region" description="Helical" evidence="7">
    <location>
        <begin position="12"/>
        <end position="35"/>
    </location>
</feature>
<dbReference type="PANTHER" id="PTHR23517">
    <property type="entry name" value="RESISTANCE PROTEIN MDTM, PUTATIVE-RELATED-RELATED"/>
    <property type="match status" value="1"/>
</dbReference>
<dbReference type="Proteomes" id="UP000295060">
    <property type="component" value="Unassembled WGS sequence"/>
</dbReference>
<keyword evidence="5 7" id="KW-1133">Transmembrane helix</keyword>
<feature type="transmembrane region" description="Helical" evidence="7">
    <location>
        <begin position="222"/>
        <end position="242"/>
    </location>
</feature>
<evidence type="ECO:0000256" key="4">
    <source>
        <dbReference type="ARBA" id="ARBA00022692"/>
    </source>
</evidence>
<feature type="transmembrane region" description="Helical" evidence="7">
    <location>
        <begin position="377"/>
        <end position="397"/>
    </location>
</feature>
<evidence type="ECO:0000256" key="1">
    <source>
        <dbReference type="ARBA" id="ARBA00004651"/>
    </source>
</evidence>
<dbReference type="InterPro" id="IPR036259">
    <property type="entry name" value="MFS_trans_sf"/>
</dbReference>
<dbReference type="InterPro" id="IPR011701">
    <property type="entry name" value="MFS"/>
</dbReference>
<reference evidence="8 9" key="1">
    <citation type="submission" date="2019-03" db="EMBL/GenBank/DDBJ databases">
        <title>Genomic Encyclopedia of Type Strains, Phase III (KMG-III): the genomes of soil and plant-associated and newly described type strains.</title>
        <authorList>
            <person name="Whitman W."/>
        </authorList>
    </citation>
    <scope>NUCLEOTIDE SEQUENCE [LARGE SCALE GENOMIC DNA]</scope>
    <source>
        <strain evidence="8 9">VKMAc-2574</strain>
    </source>
</reference>
<evidence type="ECO:0000313" key="9">
    <source>
        <dbReference type="Proteomes" id="UP000295060"/>
    </source>
</evidence>
<dbReference type="Gene3D" id="1.20.1250.20">
    <property type="entry name" value="MFS general substrate transporter like domains"/>
    <property type="match status" value="1"/>
</dbReference>
<keyword evidence="2" id="KW-0813">Transport</keyword>
<dbReference type="InterPro" id="IPR050171">
    <property type="entry name" value="MFS_Transporters"/>
</dbReference>
<keyword evidence="3" id="KW-1003">Cell membrane</keyword>
<dbReference type="RefSeq" id="WP_134013221.1">
    <property type="nucleotide sequence ID" value="NZ_SODU01000004.1"/>
</dbReference>
<evidence type="ECO:0000256" key="3">
    <source>
        <dbReference type="ARBA" id="ARBA00022475"/>
    </source>
</evidence>
<keyword evidence="9" id="KW-1185">Reference proteome</keyword>
<comment type="caution">
    <text evidence="8">The sequence shown here is derived from an EMBL/GenBank/DDBJ whole genome shotgun (WGS) entry which is preliminary data.</text>
</comment>
<dbReference type="EMBL" id="SODU01000004">
    <property type="protein sequence ID" value="TDW84224.1"/>
    <property type="molecule type" value="Genomic_DNA"/>
</dbReference>
<organism evidence="8 9">
    <name type="scientific">Kribbella pratensis</name>
    <dbReference type="NCBI Taxonomy" id="2512112"/>
    <lineage>
        <taxon>Bacteria</taxon>
        <taxon>Bacillati</taxon>
        <taxon>Actinomycetota</taxon>
        <taxon>Actinomycetes</taxon>
        <taxon>Propionibacteriales</taxon>
        <taxon>Kribbellaceae</taxon>
        <taxon>Kribbella</taxon>
    </lineage>
</organism>
<protein>
    <submittedName>
        <fullName evidence="8">MFS transporter</fullName>
    </submittedName>
</protein>
<evidence type="ECO:0000256" key="2">
    <source>
        <dbReference type="ARBA" id="ARBA00022448"/>
    </source>
</evidence>